<comment type="caution">
    <text evidence="1">The sequence shown here is derived from an EMBL/GenBank/DDBJ whole genome shotgun (WGS) entry which is preliminary data.</text>
</comment>
<name>A0ABR2HVK5_9EUKA</name>
<evidence type="ECO:0000313" key="2">
    <source>
        <dbReference type="Proteomes" id="UP001470230"/>
    </source>
</evidence>
<dbReference type="EMBL" id="JAPFFF010000022">
    <property type="protein sequence ID" value="KAK8853640.1"/>
    <property type="molecule type" value="Genomic_DNA"/>
</dbReference>
<accession>A0ABR2HVK5</accession>
<proteinExistence type="predicted"/>
<reference evidence="1 2" key="1">
    <citation type="submission" date="2024-04" db="EMBL/GenBank/DDBJ databases">
        <title>Tritrichomonas musculus Genome.</title>
        <authorList>
            <person name="Alves-Ferreira E."/>
            <person name="Grigg M."/>
            <person name="Lorenzi H."/>
            <person name="Galac M."/>
        </authorList>
    </citation>
    <scope>NUCLEOTIDE SEQUENCE [LARGE SCALE GENOMIC DNA]</scope>
    <source>
        <strain evidence="1 2">EAF2021</strain>
    </source>
</reference>
<evidence type="ECO:0000313" key="1">
    <source>
        <dbReference type="EMBL" id="KAK8853640.1"/>
    </source>
</evidence>
<gene>
    <name evidence="1" type="ORF">M9Y10_017201</name>
</gene>
<keyword evidence="2" id="KW-1185">Reference proteome</keyword>
<sequence>MNQQFVFVPRQFYFSRQSELDSAYADPSWSAYHSRAGMTTDYLSKLKDEEYKKFVQSEKEREAQERAIWYQQQEYKRQQLEAERQRLGIPQLEQTIQQQQHLIQQLQQQQLQNQNHFAKESSAKTT</sequence>
<dbReference type="Proteomes" id="UP001470230">
    <property type="component" value="Unassembled WGS sequence"/>
</dbReference>
<protein>
    <submittedName>
        <fullName evidence="1">Uncharacterized protein</fullName>
    </submittedName>
</protein>
<organism evidence="1 2">
    <name type="scientific">Tritrichomonas musculus</name>
    <dbReference type="NCBI Taxonomy" id="1915356"/>
    <lineage>
        <taxon>Eukaryota</taxon>
        <taxon>Metamonada</taxon>
        <taxon>Parabasalia</taxon>
        <taxon>Tritrichomonadida</taxon>
        <taxon>Tritrichomonadidae</taxon>
        <taxon>Tritrichomonas</taxon>
    </lineage>
</organism>